<evidence type="ECO:0000313" key="1">
    <source>
        <dbReference type="EMBL" id="KAH7843297.1"/>
    </source>
</evidence>
<evidence type="ECO:0000313" key="2">
    <source>
        <dbReference type="Proteomes" id="UP000828048"/>
    </source>
</evidence>
<keyword evidence="2" id="KW-1185">Reference proteome</keyword>
<dbReference type="EMBL" id="CM037151">
    <property type="protein sequence ID" value="KAH7843297.1"/>
    <property type="molecule type" value="Genomic_DNA"/>
</dbReference>
<organism evidence="1 2">
    <name type="scientific">Vaccinium darrowii</name>
    <dbReference type="NCBI Taxonomy" id="229202"/>
    <lineage>
        <taxon>Eukaryota</taxon>
        <taxon>Viridiplantae</taxon>
        <taxon>Streptophyta</taxon>
        <taxon>Embryophyta</taxon>
        <taxon>Tracheophyta</taxon>
        <taxon>Spermatophyta</taxon>
        <taxon>Magnoliopsida</taxon>
        <taxon>eudicotyledons</taxon>
        <taxon>Gunneridae</taxon>
        <taxon>Pentapetalae</taxon>
        <taxon>asterids</taxon>
        <taxon>Ericales</taxon>
        <taxon>Ericaceae</taxon>
        <taxon>Vaccinioideae</taxon>
        <taxon>Vaccinieae</taxon>
        <taxon>Vaccinium</taxon>
    </lineage>
</organism>
<dbReference type="Proteomes" id="UP000828048">
    <property type="component" value="Chromosome 1"/>
</dbReference>
<reference evidence="1 2" key="1">
    <citation type="journal article" date="2021" name="Hortic Res">
        <title>High-quality reference genome and annotation aids understanding of berry development for evergreen blueberry (Vaccinium darrowii).</title>
        <authorList>
            <person name="Yu J."/>
            <person name="Hulse-Kemp A.M."/>
            <person name="Babiker E."/>
            <person name="Staton M."/>
        </authorList>
    </citation>
    <scope>NUCLEOTIDE SEQUENCE [LARGE SCALE GENOMIC DNA]</scope>
    <source>
        <strain evidence="2">cv. NJ 8807/NJ 8810</strain>
        <tissue evidence="1">Young leaf</tissue>
    </source>
</reference>
<name>A0ACB7XR63_9ERIC</name>
<comment type="caution">
    <text evidence="1">The sequence shown here is derived from an EMBL/GenBank/DDBJ whole genome shotgun (WGS) entry which is preliminary data.</text>
</comment>
<gene>
    <name evidence="1" type="ORF">Vadar_014912</name>
</gene>
<sequence length="146" mass="15819">MAKTHMIVATLLATISFAASFTIPGGYHQDGPVEGTAILVRDAAFNVFVITNTVAVICSTSSIFLYLSTSLFNLEDEEEKGTRRYLIALWLVIIALFATMLAFVTSSYAVLGHPLCLAIPICVIACFSFMVYASELTKLIDARLVA</sequence>
<accession>A0ACB7XR63</accession>
<protein>
    <submittedName>
        <fullName evidence="1">Uncharacterized protein</fullName>
    </submittedName>
</protein>
<proteinExistence type="predicted"/>